<dbReference type="PROSITE" id="PS50928">
    <property type="entry name" value="ABC_TM1"/>
    <property type="match status" value="1"/>
</dbReference>
<feature type="transmembrane region" description="Helical" evidence="7">
    <location>
        <begin position="161"/>
        <end position="185"/>
    </location>
</feature>
<keyword evidence="3" id="KW-1003">Cell membrane</keyword>
<reference evidence="9 10" key="1">
    <citation type="submission" date="2021-08" db="EMBL/GenBank/DDBJ databases">
        <title>Draft genome sequence of Spirulina subsalsa with high tolerance to salinity and hype-accumulation of phycocyanin.</title>
        <authorList>
            <person name="Pei H."/>
            <person name="Jiang L."/>
        </authorList>
    </citation>
    <scope>NUCLEOTIDE SEQUENCE [LARGE SCALE GENOMIC DNA]</scope>
    <source>
        <strain evidence="9 10">FACHB-351</strain>
    </source>
</reference>
<feature type="transmembrane region" description="Helical" evidence="7">
    <location>
        <begin position="12"/>
        <end position="33"/>
    </location>
</feature>
<keyword evidence="10" id="KW-1185">Reference proteome</keyword>
<keyword evidence="2 7" id="KW-0813">Transport</keyword>
<evidence type="ECO:0000313" key="9">
    <source>
        <dbReference type="EMBL" id="MCW6038199.1"/>
    </source>
</evidence>
<keyword evidence="6 7" id="KW-0472">Membrane</keyword>
<dbReference type="Proteomes" id="UP001526426">
    <property type="component" value="Unassembled WGS sequence"/>
</dbReference>
<feature type="transmembrane region" description="Helical" evidence="7">
    <location>
        <begin position="266"/>
        <end position="292"/>
    </location>
</feature>
<keyword evidence="4 7" id="KW-0812">Transmembrane</keyword>
<feature type="transmembrane region" description="Helical" evidence="7">
    <location>
        <begin position="110"/>
        <end position="130"/>
    </location>
</feature>
<dbReference type="PANTHER" id="PTHR43005">
    <property type="entry name" value="BLR7065 PROTEIN"/>
    <property type="match status" value="1"/>
</dbReference>
<evidence type="ECO:0000256" key="7">
    <source>
        <dbReference type="RuleBase" id="RU363032"/>
    </source>
</evidence>
<name>A0ABT3LAR7_9CYAN</name>
<evidence type="ECO:0000313" key="10">
    <source>
        <dbReference type="Proteomes" id="UP001526426"/>
    </source>
</evidence>
<evidence type="ECO:0000256" key="4">
    <source>
        <dbReference type="ARBA" id="ARBA00022692"/>
    </source>
</evidence>
<dbReference type="Gene3D" id="1.10.3720.10">
    <property type="entry name" value="MetI-like"/>
    <property type="match status" value="1"/>
</dbReference>
<comment type="caution">
    <text evidence="9">The sequence shown here is derived from an EMBL/GenBank/DDBJ whole genome shotgun (WGS) entry which is preliminary data.</text>
</comment>
<keyword evidence="5 7" id="KW-1133">Transmembrane helix</keyword>
<dbReference type="Pfam" id="PF00528">
    <property type="entry name" value="BPD_transp_1"/>
    <property type="match status" value="1"/>
</dbReference>
<feature type="transmembrane region" description="Helical" evidence="7">
    <location>
        <begin position="206"/>
        <end position="228"/>
    </location>
</feature>
<proteinExistence type="inferred from homology"/>
<protein>
    <submittedName>
        <fullName evidence="9">Sugar ABC transporter permease</fullName>
    </submittedName>
</protein>
<dbReference type="RefSeq" id="WP_265266100.1">
    <property type="nucleotide sequence ID" value="NZ_JAIHOM010000116.1"/>
</dbReference>
<comment type="similarity">
    <text evidence="7">Belongs to the binding-protein-dependent transport system permease family.</text>
</comment>
<evidence type="ECO:0000259" key="8">
    <source>
        <dbReference type="PROSITE" id="PS50928"/>
    </source>
</evidence>
<evidence type="ECO:0000256" key="6">
    <source>
        <dbReference type="ARBA" id="ARBA00023136"/>
    </source>
</evidence>
<feature type="transmembrane region" description="Helical" evidence="7">
    <location>
        <begin position="78"/>
        <end position="98"/>
    </location>
</feature>
<evidence type="ECO:0000256" key="5">
    <source>
        <dbReference type="ARBA" id="ARBA00022989"/>
    </source>
</evidence>
<feature type="domain" description="ABC transmembrane type-1" evidence="8">
    <location>
        <begin position="73"/>
        <end position="287"/>
    </location>
</feature>
<evidence type="ECO:0000256" key="2">
    <source>
        <dbReference type="ARBA" id="ARBA00022448"/>
    </source>
</evidence>
<accession>A0ABT3LAR7</accession>
<dbReference type="EMBL" id="JAIHOM010000116">
    <property type="protein sequence ID" value="MCW6038199.1"/>
    <property type="molecule type" value="Genomic_DNA"/>
</dbReference>
<sequence>MTQDLIRQREQRIGWLLLTPALILLLFVFAYPIGRAFFLSLFTENLGTQLQPIFSGLSNYHRLIEDGRFWESLWNTSVFTGVSIFCELVLGMVFALILNQSFRGRGLVRTSALLPWALPTAVMGLAWAWIFNDQYGVVNDILSRFPFWETNITWLGDPTRAMLALIVADVWKTTPFIAILLLAGLQSIPEDLYEAHAIDGATPWQSFCQVTLPLLTPQIVIALLFRFAQSFGIFDLVQVMTGGGPAGATETVSIYIYATVRRYLDFGYGAALVVVTFVLLILAVVLAGFLLSKARINVSGGR</sequence>
<comment type="subcellular location">
    <subcellularLocation>
        <location evidence="1 7">Cell membrane</location>
        <topology evidence="1 7">Multi-pass membrane protein</topology>
    </subcellularLocation>
</comment>
<evidence type="ECO:0000256" key="1">
    <source>
        <dbReference type="ARBA" id="ARBA00004651"/>
    </source>
</evidence>
<dbReference type="InterPro" id="IPR035906">
    <property type="entry name" value="MetI-like_sf"/>
</dbReference>
<organism evidence="9 10">
    <name type="scientific">Spirulina subsalsa FACHB-351</name>
    <dbReference type="NCBI Taxonomy" id="234711"/>
    <lineage>
        <taxon>Bacteria</taxon>
        <taxon>Bacillati</taxon>
        <taxon>Cyanobacteriota</taxon>
        <taxon>Cyanophyceae</taxon>
        <taxon>Spirulinales</taxon>
        <taxon>Spirulinaceae</taxon>
        <taxon>Spirulina</taxon>
    </lineage>
</organism>
<dbReference type="PANTHER" id="PTHR43005:SF2">
    <property type="entry name" value="INTEGRAL MEMBRANE SUGAR TRANSPORT PROTEIN"/>
    <property type="match status" value="1"/>
</dbReference>
<dbReference type="CDD" id="cd06261">
    <property type="entry name" value="TM_PBP2"/>
    <property type="match status" value="1"/>
</dbReference>
<evidence type="ECO:0000256" key="3">
    <source>
        <dbReference type="ARBA" id="ARBA00022475"/>
    </source>
</evidence>
<dbReference type="InterPro" id="IPR000515">
    <property type="entry name" value="MetI-like"/>
</dbReference>
<dbReference type="SUPFAM" id="SSF161098">
    <property type="entry name" value="MetI-like"/>
    <property type="match status" value="1"/>
</dbReference>
<gene>
    <name evidence="9" type="ORF">K4A83_18255</name>
</gene>